<dbReference type="RefSeq" id="WP_052373925.1">
    <property type="nucleotide sequence ID" value="NZ_ASRX01000002.1"/>
</dbReference>
<dbReference type="SUPFAM" id="SSF56112">
    <property type="entry name" value="Protein kinase-like (PK-like)"/>
    <property type="match status" value="1"/>
</dbReference>
<dbReference type="GO" id="GO:0004674">
    <property type="term" value="F:protein serine/threonine kinase activity"/>
    <property type="evidence" value="ECO:0007669"/>
    <property type="project" value="TreeGrafter"/>
</dbReference>
<feature type="region of interest" description="Disordered" evidence="5">
    <location>
        <begin position="308"/>
        <end position="456"/>
    </location>
</feature>
<dbReference type="AlphaFoldDB" id="A0A017TJI3"/>
<evidence type="ECO:0000256" key="2">
    <source>
        <dbReference type="ARBA" id="ARBA00022741"/>
    </source>
</evidence>
<protein>
    <recommendedName>
        <fullName evidence="6">Protein kinase domain-containing protein</fullName>
    </recommendedName>
</protein>
<sequence length="612" mass="64015">MQGSPAQSQRRSQPPPELIAGRYRVEGRVGAGAIGLVVLATDLETSTRVAVKKFDPARLQSTRAADRLLRSARAAMALTGEHIARVLDCGELPDGAPFVVTEYLEGCHLGAYVERRGPMGPKAAVKHLLQACEAVAAAHAVGIVHRDLKPQNLFLTFSDAGQPSIKVLDFGTHAVACGAEGEGALGSSSMHDSLLYMAPEQLRSGGKVDERADLWSLGGIGYLLLLARGPFDAEEPLEIMAGVLDKQPPPIPADLKAGGLEKVLRRCLEKQPDQRHANVAELALALSRFGGEKAQSAAAKVWEIRSAPSGPSSGAGSDGLPIIPDLDDGSEPPPSSSLLASVASELGVDDPARITGRPPAPRNSAPPRQSHAPASEDVHAAHVPVIPPMPRAPSIPPPSRSPASRNAAPPPAGHLASQPPHASARGSMPPAARPAVLQPRTHDAPSRPPSPPLAPAAHRRRRMLEIASVSLLAVALLSIWLVRGRILTFDDGGTSASAKTGIATHTIEVMRAWVARRDAVGSVGTVPRPTIPGPSVPTPSPSAAGLPAAPDPVPTAPAIASQPAPPDTAPTAPGLTPPPGGWEYPPEIIYDEVERERRRLRALEEAARRKQR</sequence>
<dbReference type="GO" id="GO:0005524">
    <property type="term" value="F:ATP binding"/>
    <property type="evidence" value="ECO:0007669"/>
    <property type="project" value="UniProtKB-KW"/>
</dbReference>
<dbReference type="InterPro" id="IPR008271">
    <property type="entry name" value="Ser/Thr_kinase_AS"/>
</dbReference>
<feature type="compositionally biased region" description="Pro residues" evidence="5">
    <location>
        <begin position="529"/>
        <end position="540"/>
    </location>
</feature>
<dbReference type="InterPro" id="IPR011009">
    <property type="entry name" value="Kinase-like_dom_sf"/>
</dbReference>
<feature type="region of interest" description="Disordered" evidence="5">
    <location>
        <begin position="524"/>
        <end position="587"/>
    </location>
</feature>
<keyword evidence="4" id="KW-0067">ATP-binding</keyword>
<feature type="compositionally biased region" description="Pro residues" evidence="5">
    <location>
        <begin position="385"/>
        <end position="400"/>
    </location>
</feature>
<keyword evidence="8" id="KW-1185">Reference proteome</keyword>
<evidence type="ECO:0000313" key="8">
    <source>
        <dbReference type="Proteomes" id="UP000019678"/>
    </source>
</evidence>
<evidence type="ECO:0000256" key="5">
    <source>
        <dbReference type="SAM" id="MobiDB-lite"/>
    </source>
</evidence>
<evidence type="ECO:0000256" key="3">
    <source>
        <dbReference type="ARBA" id="ARBA00022777"/>
    </source>
</evidence>
<dbReference type="PANTHER" id="PTHR43289">
    <property type="entry name" value="MITOGEN-ACTIVATED PROTEIN KINASE KINASE KINASE 20-RELATED"/>
    <property type="match status" value="1"/>
</dbReference>
<keyword evidence="1" id="KW-0808">Transferase</keyword>
<dbReference type="OrthoDB" id="5492218at2"/>
<evidence type="ECO:0000256" key="4">
    <source>
        <dbReference type="ARBA" id="ARBA00022840"/>
    </source>
</evidence>
<reference evidence="7 8" key="1">
    <citation type="submission" date="2013-05" db="EMBL/GenBank/DDBJ databases">
        <title>Genome assembly of Chondromyces apiculatus DSM 436.</title>
        <authorList>
            <person name="Sharma G."/>
            <person name="Khatri I."/>
            <person name="Kaur C."/>
            <person name="Mayilraj S."/>
            <person name="Subramanian S."/>
        </authorList>
    </citation>
    <scope>NUCLEOTIDE SEQUENCE [LARGE SCALE GENOMIC DNA]</scope>
    <source>
        <strain evidence="7 8">DSM 436</strain>
    </source>
</reference>
<keyword evidence="3" id="KW-0418">Kinase</keyword>
<proteinExistence type="predicted"/>
<dbReference type="Pfam" id="PF00069">
    <property type="entry name" value="Pkinase"/>
    <property type="match status" value="1"/>
</dbReference>
<name>A0A017TJI3_9BACT</name>
<dbReference type="PROSITE" id="PS50011">
    <property type="entry name" value="PROTEIN_KINASE_DOM"/>
    <property type="match status" value="1"/>
</dbReference>
<dbReference type="STRING" id="1192034.CAP_2662"/>
<gene>
    <name evidence="7" type="ORF">CAP_2662</name>
</gene>
<evidence type="ECO:0000259" key="6">
    <source>
        <dbReference type="PROSITE" id="PS50011"/>
    </source>
</evidence>
<dbReference type="CDD" id="cd14014">
    <property type="entry name" value="STKc_PknB_like"/>
    <property type="match status" value="1"/>
</dbReference>
<dbReference type="PROSITE" id="PS00108">
    <property type="entry name" value="PROTEIN_KINASE_ST"/>
    <property type="match status" value="1"/>
</dbReference>
<dbReference type="Proteomes" id="UP000019678">
    <property type="component" value="Unassembled WGS sequence"/>
</dbReference>
<organism evidence="7 8">
    <name type="scientific">Chondromyces apiculatus DSM 436</name>
    <dbReference type="NCBI Taxonomy" id="1192034"/>
    <lineage>
        <taxon>Bacteria</taxon>
        <taxon>Pseudomonadati</taxon>
        <taxon>Myxococcota</taxon>
        <taxon>Polyangia</taxon>
        <taxon>Polyangiales</taxon>
        <taxon>Polyangiaceae</taxon>
        <taxon>Chondromyces</taxon>
    </lineage>
</organism>
<dbReference type="SMART" id="SM00220">
    <property type="entry name" value="S_TKc"/>
    <property type="match status" value="1"/>
</dbReference>
<comment type="caution">
    <text evidence="7">The sequence shown here is derived from an EMBL/GenBank/DDBJ whole genome shotgun (WGS) entry which is preliminary data.</text>
</comment>
<dbReference type="Gene3D" id="1.10.510.10">
    <property type="entry name" value="Transferase(Phosphotransferase) domain 1"/>
    <property type="match status" value="1"/>
</dbReference>
<accession>A0A017TJI3</accession>
<dbReference type="EMBL" id="ASRX01000002">
    <property type="protein sequence ID" value="EYF08801.1"/>
    <property type="molecule type" value="Genomic_DNA"/>
</dbReference>
<dbReference type="eggNOG" id="COG0515">
    <property type="taxonomic scope" value="Bacteria"/>
</dbReference>
<evidence type="ECO:0000313" key="7">
    <source>
        <dbReference type="EMBL" id="EYF08801.1"/>
    </source>
</evidence>
<dbReference type="InterPro" id="IPR000719">
    <property type="entry name" value="Prot_kinase_dom"/>
</dbReference>
<keyword evidence="2" id="KW-0547">Nucleotide-binding</keyword>
<dbReference type="PANTHER" id="PTHR43289:SF6">
    <property type="entry name" value="SERINE_THREONINE-PROTEIN KINASE NEKL-3"/>
    <property type="match status" value="1"/>
</dbReference>
<evidence type="ECO:0000256" key="1">
    <source>
        <dbReference type="ARBA" id="ARBA00022679"/>
    </source>
</evidence>
<feature type="domain" description="Protein kinase" evidence="6">
    <location>
        <begin position="23"/>
        <end position="289"/>
    </location>
</feature>
<feature type="compositionally biased region" description="Low complexity" evidence="5">
    <location>
        <begin position="336"/>
        <end position="346"/>
    </location>
</feature>